<sequence>MPHKPSLDARRRNNKRKKLQAMAKRMIPRALHQMRDKEWIYQNSNGNMVGSLVFSSGITTTGTHWSVEGRVEAVLYRALGRRLQDIELFRLRHDDGDMEDVTFRVFNEKRNAYVNKDREPLPPVPRSHRFGVGWESYWQNYESQNNGVCRLHFAYNKNNLGGEVNIQNGLADISICHSLLRNGDRAQPNDAFVLFVSSNKDTGIGYRGVIRDVVILEQKRALPIHHNRDRRNTSIYQTDGVNYYHRNANCRYHLDECNMSRDSSGIVWQSGCYAHLTPFRAVHWDTLEMPSFLKRAAVNAPISKPAITVSRKIVRSLIEQMWSWEFRDLSRNITRQEQEAGFRQSDHYNEV</sequence>
<name>A0A7S2G0J5_9STRA</name>
<reference evidence="1" key="1">
    <citation type="submission" date="2021-01" db="EMBL/GenBank/DDBJ databases">
        <authorList>
            <person name="Corre E."/>
            <person name="Pelletier E."/>
            <person name="Niang G."/>
            <person name="Scheremetjew M."/>
            <person name="Finn R."/>
            <person name="Kale V."/>
            <person name="Holt S."/>
            <person name="Cochrane G."/>
            <person name="Meng A."/>
            <person name="Brown T."/>
            <person name="Cohen L."/>
        </authorList>
    </citation>
    <scope>NUCLEOTIDE SEQUENCE</scope>
    <source>
        <strain evidence="1">CCMP1381</strain>
    </source>
</reference>
<protein>
    <submittedName>
        <fullName evidence="1">Uncharacterized protein</fullName>
    </submittedName>
</protein>
<evidence type="ECO:0000313" key="1">
    <source>
        <dbReference type="EMBL" id="CAD9425892.1"/>
    </source>
</evidence>
<organism evidence="1">
    <name type="scientific">Octactis speculum</name>
    <dbReference type="NCBI Taxonomy" id="3111310"/>
    <lineage>
        <taxon>Eukaryota</taxon>
        <taxon>Sar</taxon>
        <taxon>Stramenopiles</taxon>
        <taxon>Ochrophyta</taxon>
        <taxon>Dictyochophyceae</taxon>
        <taxon>Dictyochales</taxon>
        <taxon>Dictyochaceae</taxon>
        <taxon>Octactis</taxon>
    </lineage>
</organism>
<accession>A0A7S2G0J5</accession>
<proteinExistence type="predicted"/>
<gene>
    <name evidence="1" type="ORF">DSPE1174_LOCUS14771</name>
</gene>
<dbReference type="AlphaFoldDB" id="A0A7S2G0J5"/>
<dbReference type="EMBL" id="HBGS01029028">
    <property type="protein sequence ID" value="CAD9425892.1"/>
    <property type="molecule type" value="Transcribed_RNA"/>
</dbReference>